<dbReference type="PROSITE" id="PS50111">
    <property type="entry name" value="CHEMOTAXIS_TRANSDUC_2"/>
    <property type="match status" value="1"/>
</dbReference>
<dbReference type="CDD" id="cd11386">
    <property type="entry name" value="MCP_signal"/>
    <property type="match status" value="1"/>
</dbReference>
<proteinExistence type="predicted"/>
<evidence type="ECO:0000313" key="5">
    <source>
        <dbReference type="EMBL" id="MDO3678660.1"/>
    </source>
</evidence>
<feature type="transmembrane region" description="Helical" evidence="3">
    <location>
        <begin position="126"/>
        <end position="145"/>
    </location>
</feature>
<reference evidence="5" key="1">
    <citation type="submission" date="2023-07" db="EMBL/GenBank/DDBJ databases">
        <authorList>
            <person name="Aktuganov G."/>
            <person name="Boyko T."/>
            <person name="Delegan Y."/>
            <person name="Galimzianova N."/>
            <person name="Gilvanova E."/>
            <person name="Korobov V."/>
            <person name="Kuzmina L."/>
            <person name="Melentiev A."/>
            <person name="Milman P."/>
            <person name="Ryabova A."/>
            <person name="Stupak E."/>
            <person name="Yasakov T."/>
            <person name="Zharikova N."/>
            <person name="Zhurenko E."/>
        </authorList>
    </citation>
    <scope>NUCLEOTIDE SEQUENCE</scope>
    <source>
        <strain evidence="5">IB-739</strain>
    </source>
</reference>
<dbReference type="PANTHER" id="PTHR32089">
    <property type="entry name" value="METHYL-ACCEPTING CHEMOTAXIS PROTEIN MCPB"/>
    <property type="match status" value="1"/>
</dbReference>
<keyword evidence="3" id="KW-0472">Membrane</keyword>
<dbReference type="SUPFAM" id="SSF58104">
    <property type="entry name" value="Methyl-accepting chemotaxis protein (MCP) signaling domain"/>
    <property type="match status" value="1"/>
</dbReference>
<sequence>MSFLLSTKPDVLAIKNRMTLPVTFGTYLLAVLACALFRWLHVFKSEHDLLAYEVLLNVFLGAPLLLLVVAALLFWRGRQRYVPLFNALSMTFTSMAMIVGSGGMVEFYFSIFMVIALMAFYEDTKLIWIMTALFALQYIAAYWLYSELVFGKDGYEIEMLAIHAVFLLLTAGTTVWQITKKKETVAMLEADKQEKQKLLGNILNKLTDSSEQLVDYVGRLNENTEQTLLANRRIMTSMEKMATGTEEQAQTSKDSARAMEEMSIGIQRVAESSATVSEASLGMVEEAEKGNDTIGHAVSQLGALKSSSTEVSAALQRLEKQSVEIGEIATLISGVASQTNLLALNAAIEAARAGEHGAGFAVVAREVRKLAEQAEASAGQITQLIEEIQQATVSAVSVMRASAGQVETSHTAVNEAGDVFRLIVDEAKKVCDQIQDISAAAQQMSAGSEQVTAALNEVARISDDSAAGANHVLSSSQEQLSAMESITASTEGLTRLAKELETICHELQTERKKHMSSL</sequence>
<dbReference type="RefSeq" id="WP_253947948.1">
    <property type="nucleotide sequence ID" value="NZ_JAUMKJ010000019.1"/>
</dbReference>
<keyword evidence="3" id="KW-1133">Transmembrane helix</keyword>
<comment type="caution">
    <text evidence="5">The sequence shown here is derived from an EMBL/GenBank/DDBJ whole genome shotgun (WGS) entry which is preliminary data.</text>
</comment>
<keyword evidence="6" id="KW-1185">Reference proteome</keyword>
<dbReference type="Proteomes" id="UP001168883">
    <property type="component" value="Unassembled WGS sequence"/>
</dbReference>
<evidence type="ECO:0000256" key="3">
    <source>
        <dbReference type="SAM" id="Phobius"/>
    </source>
</evidence>
<evidence type="ECO:0000259" key="4">
    <source>
        <dbReference type="PROSITE" id="PS50111"/>
    </source>
</evidence>
<evidence type="ECO:0000256" key="1">
    <source>
        <dbReference type="ARBA" id="ARBA00023224"/>
    </source>
</evidence>
<keyword evidence="3" id="KW-0812">Transmembrane</keyword>
<evidence type="ECO:0000256" key="2">
    <source>
        <dbReference type="PROSITE-ProRule" id="PRU00284"/>
    </source>
</evidence>
<organism evidence="5 6">
    <name type="scientific">Paenibacillus ehimensis</name>
    <dbReference type="NCBI Taxonomy" id="79264"/>
    <lineage>
        <taxon>Bacteria</taxon>
        <taxon>Bacillati</taxon>
        <taxon>Bacillota</taxon>
        <taxon>Bacilli</taxon>
        <taxon>Bacillales</taxon>
        <taxon>Paenibacillaceae</taxon>
        <taxon>Paenibacillus</taxon>
    </lineage>
</organism>
<feature type="transmembrane region" description="Helical" evidence="3">
    <location>
        <begin position="54"/>
        <end position="75"/>
    </location>
</feature>
<accession>A0ABT8VCF4</accession>
<feature type="transmembrane region" description="Helical" evidence="3">
    <location>
        <begin position="96"/>
        <end position="120"/>
    </location>
</feature>
<dbReference type="Gene3D" id="1.10.287.950">
    <property type="entry name" value="Methyl-accepting chemotaxis protein"/>
    <property type="match status" value="1"/>
</dbReference>
<dbReference type="Pfam" id="PF00015">
    <property type="entry name" value="MCPsignal"/>
    <property type="match status" value="1"/>
</dbReference>
<dbReference type="PANTHER" id="PTHR32089:SF112">
    <property type="entry name" value="LYSOZYME-LIKE PROTEIN-RELATED"/>
    <property type="match status" value="1"/>
</dbReference>
<feature type="transmembrane region" description="Helical" evidence="3">
    <location>
        <begin position="157"/>
        <end position="178"/>
    </location>
</feature>
<name>A0ABT8VCF4_9BACL</name>
<feature type="domain" description="Methyl-accepting transducer" evidence="4">
    <location>
        <begin position="223"/>
        <end position="459"/>
    </location>
</feature>
<dbReference type="InterPro" id="IPR004089">
    <property type="entry name" value="MCPsignal_dom"/>
</dbReference>
<dbReference type="SMART" id="SM00283">
    <property type="entry name" value="MA"/>
    <property type="match status" value="1"/>
</dbReference>
<gene>
    <name evidence="5" type="ORF">Q3C12_16770</name>
</gene>
<feature type="transmembrane region" description="Helical" evidence="3">
    <location>
        <begin position="20"/>
        <end position="42"/>
    </location>
</feature>
<keyword evidence="1 2" id="KW-0807">Transducer</keyword>
<dbReference type="EMBL" id="JAUMKJ010000019">
    <property type="protein sequence ID" value="MDO3678660.1"/>
    <property type="molecule type" value="Genomic_DNA"/>
</dbReference>
<protein>
    <submittedName>
        <fullName evidence="5">Methyl-accepting chemotaxis protein</fullName>
    </submittedName>
</protein>
<evidence type="ECO:0000313" key="6">
    <source>
        <dbReference type="Proteomes" id="UP001168883"/>
    </source>
</evidence>